<keyword evidence="4" id="KW-1185">Reference proteome</keyword>
<gene>
    <name evidence="3" type="ORF">MicloDRAFT_00063240</name>
</gene>
<evidence type="ECO:0000313" key="3">
    <source>
        <dbReference type="EMBL" id="EIM25597.1"/>
    </source>
</evidence>
<proteinExistence type="predicted"/>
<dbReference type="Pfam" id="PF13524">
    <property type="entry name" value="Glyco_trans_1_2"/>
    <property type="match status" value="2"/>
</dbReference>
<dbReference type="Gene3D" id="3.40.50.2000">
    <property type="entry name" value="Glycogen Phosphorylase B"/>
    <property type="match status" value="1"/>
</dbReference>
<evidence type="ECO:0000259" key="1">
    <source>
        <dbReference type="Pfam" id="PF00535"/>
    </source>
</evidence>
<dbReference type="PATRIC" id="fig|864069.3.peg.6771"/>
<dbReference type="eggNOG" id="COG1216">
    <property type="taxonomic scope" value="Bacteria"/>
</dbReference>
<dbReference type="EMBL" id="JH660647">
    <property type="protein sequence ID" value="EIM25597.1"/>
    <property type="molecule type" value="Genomic_DNA"/>
</dbReference>
<dbReference type="SUPFAM" id="SSF53335">
    <property type="entry name" value="S-adenosyl-L-methionine-dependent methyltransferases"/>
    <property type="match status" value="1"/>
</dbReference>
<dbReference type="InterPro" id="IPR029063">
    <property type="entry name" value="SAM-dependent_MTases_sf"/>
</dbReference>
<feature type="domain" description="Spore protein YkvP/CgeB glycosyl transferase-like" evidence="2">
    <location>
        <begin position="1346"/>
        <end position="1475"/>
    </location>
</feature>
<dbReference type="InterPro" id="IPR055259">
    <property type="entry name" value="YkvP/CgeB_Glyco_trans-like"/>
</dbReference>
<dbReference type="Proteomes" id="UP000003947">
    <property type="component" value="Unassembled WGS sequence"/>
</dbReference>
<name>I4YNQ5_9HYPH</name>
<dbReference type="eggNOG" id="COG4122">
    <property type="taxonomic scope" value="Bacteria"/>
</dbReference>
<reference evidence="3 4" key="1">
    <citation type="submission" date="2012-02" db="EMBL/GenBank/DDBJ databases">
        <title>Improved High-Quality Draft sequence of Microvirga sp. WSM3557.</title>
        <authorList>
            <consortium name="US DOE Joint Genome Institute"/>
            <person name="Lucas S."/>
            <person name="Han J."/>
            <person name="Lapidus A."/>
            <person name="Cheng J.-F."/>
            <person name="Goodwin L."/>
            <person name="Pitluck S."/>
            <person name="Peters L."/>
            <person name="Zhang X."/>
            <person name="Detter J.C."/>
            <person name="Han C."/>
            <person name="Tapia R."/>
            <person name="Land M."/>
            <person name="Hauser L."/>
            <person name="Kyrpides N."/>
            <person name="Ivanova N."/>
            <person name="Pagani I."/>
            <person name="Brau L."/>
            <person name="Yates R."/>
            <person name="O'Hara G."/>
            <person name="Rui T."/>
            <person name="Howieson J."/>
            <person name="Reeve W."/>
            <person name="Woyke T."/>
        </authorList>
    </citation>
    <scope>NUCLEOTIDE SEQUENCE [LARGE SCALE GENOMIC DNA]</scope>
    <source>
        <strain evidence="3 4">WSM3557</strain>
    </source>
</reference>
<dbReference type="GO" id="GO:0016740">
    <property type="term" value="F:transferase activity"/>
    <property type="evidence" value="ECO:0007669"/>
    <property type="project" value="UniProtKB-KW"/>
</dbReference>
<feature type="domain" description="Spore protein YkvP/CgeB glycosyl transferase-like" evidence="2">
    <location>
        <begin position="1048"/>
        <end position="1176"/>
    </location>
</feature>
<dbReference type="Pfam" id="PF00535">
    <property type="entry name" value="Glycos_transf_2"/>
    <property type="match status" value="1"/>
</dbReference>
<dbReference type="PANTHER" id="PTHR43179">
    <property type="entry name" value="RHAMNOSYLTRANSFERASE WBBL"/>
    <property type="match status" value="1"/>
</dbReference>
<dbReference type="eggNOG" id="COG4641">
    <property type="taxonomic scope" value="Bacteria"/>
</dbReference>
<dbReference type="STRING" id="864069.MicloDRAFT_00063240"/>
<sequence>MTQSSASGSFPFGTESRLAVVSDRWIQCLSPASFWSVSHLFESASLEHAPFALWLIDRLRPSILVELNSQDGFSYLTFCQAVRDLGYAATCYAVGTWEGDEGSSLTDENSFARLAQLNQENYASFSHLLNFGSDAALPRFTDGSIDLLHVDGRHSYEDINAKLQKWRPKLSARGVVLLHNINSHDDVSGGPRLWSELRTQFPSFEFTHGRGLGVLAAGSDVPAPLQALFTARDGDIDIIRASYAQLGGAVRKQFELEESKSRLVGAVAEQRRLRVDLAEQRRRYRAEIAAQGKALQQLNSLIARVPQSLRMIVRRSAKAAWWLLTPHRIPARIALMRVRVKAETSTQRTEVRPSRPTLVRLGLLTAEVRDFTLSISGWVIHEQYPGLPMELAIETKDALVPLETFFASMPSGDIAWGLPDSALYFSISHDIPESLFGKDFQIRAVKDGVIFEDLLINWGSERSTRRDETPPSSIDEEVRTTDLIAGQVQTAKPSRISGWALNRSNPRSAPVELILTVDDEPYARTKAVSLREDVQKAEGGNGSDGFEFPLAPNVLAGGSIKAKVEPSMGRPSITQNIREIHLPGHHVGSRRAPEAHLFEVCSRIPRGQKISVIILNRNGADVLEGLLESARRTGDLGRFEWIVVDHQSTDTSADVCAKAKNSGAIIHFFDRQGNFSFSASNNFGARKATGDVLIFANNDLILRDSIYERILDTLEDDRVGIVGAKLLDHVDAPGWDARAPVQHLGVFMKPGIENGFLRPYESRLTRETPVLPNARQSRPAVTAAFIAMRRSDFDTVGGFDEAYSYGLEDVDLSFKVKSLLKKEVLCDQGLEIVHRHGHSRSKDDSAALRRRNNNHHFNRQWAHWLRHNIRQDGLTRPGYWLGARPTIGFIVGDTSNSEDFQAALELGRALQTMAPVHLRFLGKRDWYNVGGIDILIVMASGFDLAKVNVISPYVTTVSWVQPWDQRWDDAPPIEMYDHVWTGSGRAANYLRKKTGREVVILPMAGDTTLSSNGRVDAELACDYCFIGSHSGAPRTIQFDLDPSSIHGRGLVFGGNWERTPLAPISRAPLDYRKYPDLYASTKIVIDDARGLENGLDSCGKGLFDALGAGCLVITNRAESVRELFGDRVPIYRDRQSLTEALNYWLSHDEERNQRVAELRQAVEERHTYQHRAQKVIELLTPSSVSPRVAIKCPAPLIGGADWGDYHFAHSLAGALRRIGCVVRVDMREDWECALSEIDDVVIMLRGLKGLKPKPHQKNILWLISHPEAVSTQELNRFDQIYVASSVHSETLRKQCKVPVEHMPQCTDITRFKFDPAFVNNPKDRVVFVGNARGTFRDSVRWAVEHSLNIHIYGSDWEPFITDKRLKGRKVPNSVLGEFYASSRLVLCDHWEDMRRLGYISNRVFDVLASGGALAVDPVEGLSDLLPKGSYQVFRNGEELASLTRNPEKVDLERRSEIAAYVAAHHSFDARAATIMRKIQEWNRHMT</sequence>
<feature type="domain" description="Glycosyltransferase 2-like" evidence="1">
    <location>
        <begin position="611"/>
        <end position="739"/>
    </location>
</feature>
<dbReference type="InterPro" id="IPR029044">
    <property type="entry name" value="Nucleotide-diphossugar_trans"/>
</dbReference>
<dbReference type="SUPFAM" id="SSF53756">
    <property type="entry name" value="UDP-Glycosyltransferase/glycogen phosphorylase"/>
    <property type="match status" value="1"/>
</dbReference>
<protein>
    <submittedName>
        <fullName evidence="3">Putative glycosyltransferase</fullName>
    </submittedName>
</protein>
<dbReference type="HOGENOM" id="CLU_004375_0_0_5"/>
<dbReference type="Pfam" id="PF13578">
    <property type="entry name" value="Methyltransf_24"/>
    <property type="match status" value="1"/>
</dbReference>
<dbReference type="InterPro" id="IPR001173">
    <property type="entry name" value="Glyco_trans_2-like"/>
</dbReference>
<accession>I4YNQ5</accession>
<keyword evidence="3" id="KW-0808">Transferase</keyword>
<dbReference type="OrthoDB" id="9816424at2"/>
<dbReference type="Gene3D" id="3.90.550.10">
    <property type="entry name" value="Spore Coat Polysaccharide Biosynthesis Protein SpsA, Chain A"/>
    <property type="match status" value="1"/>
</dbReference>
<evidence type="ECO:0000259" key="2">
    <source>
        <dbReference type="Pfam" id="PF13524"/>
    </source>
</evidence>
<evidence type="ECO:0000313" key="4">
    <source>
        <dbReference type="Proteomes" id="UP000003947"/>
    </source>
</evidence>
<dbReference type="Gene3D" id="3.40.50.150">
    <property type="entry name" value="Vaccinia Virus protein VP39"/>
    <property type="match status" value="1"/>
</dbReference>
<dbReference type="SUPFAM" id="SSF53448">
    <property type="entry name" value="Nucleotide-diphospho-sugar transferases"/>
    <property type="match status" value="1"/>
</dbReference>
<organism evidence="3 4">
    <name type="scientific">Microvirga lotononidis</name>
    <dbReference type="NCBI Taxonomy" id="864069"/>
    <lineage>
        <taxon>Bacteria</taxon>
        <taxon>Pseudomonadati</taxon>
        <taxon>Pseudomonadota</taxon>
        <taxon>Alphaproteobacteria</taxon>
        <taxon>Hyphomicrobiales</taxon>
        <taxon>Methylobacteriaceae</taxon>
        <taxon>Microvirga</taxon>
    </lineage>
</organism>
<dbReference type="PANTHER" id="PTHR43179:SF7">
    <property type="entry name" value="RHAMNOSYLTRANSFERASE WBBL"/>
    <property type="match status" value="1"/>
</dbReference>